<reference evidence="2" key="1">
    <citation type="journal article" date="2020" name="mSystems">
        <title>Genome- and Community-Level Interaction Insights into Carbon Utilization and Element Cycling Functions of Hydrothermarchaeota in Hydrothermal Sediment.</title>
        <authorList>
            <person name="Zhou Z."/>
            <person name="Liu Y."/>
            <person name="Xu W."/>
            <person name="Pan J."/>
            <person name="Luo Z.H."/>
            <person name="Li M."/>
        </authorList>
    </citation>
    <scope>NUCLEOTIDE SEQUENCE [LARGE SCALE GENOMIC DNA]</scope>
    <source>
        <strain evidence="2">SpSt-125</strain>
    </source>
</reference>
<evidence type="ECO:0000256" key="1">
    <source>
        <dbReference type="ARBA" id="ARBA00006018"/>
    </source>
</evidence>
<sequence length="121" mass="13027">MCLGVLAKVVEVGDIISKVSLGGAVVEVVNGVGDLQPGDVVIVHAGLIIQKVTAEDVLSNLYAIYELQKTHYELNGFGYEEASKMALDDVKRFGAELGLDPKKIEEAIASFNVEEVARFFT</sequence>
<dbReference type="Pfam" id="PF01455">
    <property type="entry name" value="HupF_HypC"/>
    <property type="match status" value="1"/>
</dbReference>
<protein>
    <submittedName>
        <fullName evidence="2">HypC/HybG/HupF family hydrogenase formation chaperone</fullName>
    </submittedName>
</protein>
<evidence type="ECO:0000313" key="2">
    <source>
        <dbReference type="EMBL" id="HEM67379.1"/>
    </source>
</evidence>
<accession>A0A7J2U480</accession>
<gene>
    <name evidence="2" type="ORF">ENO26_07445</name>
</gene>
<name>A0A7J2U480_9CREN</name>
<comment type="caution">
    <text evidence="2">The sequence shown here is derived from an EMBL/GenBank/DDBJ whole genome shotgun (WGS) entry which is preliminary data.</text>
</comment>
<dbReference type="Gene3D" id="2.30.30.140">
    <property type="match status" value="1"/>
</dbReference>
<organism evidence="2">
    <name type="scientific">Ignisphaera aggregans</name>
    <dbReference type="NCBI Taxonomy" id="334771"/>
    <lineage>
        <taxon>Archaea</taxon>
        <taxon>Thermoproteota</taxon>
        <taxon>Thermoprotei</taxon>
        <taxon>Desulfurococcales</taxon>
        <taxon>Desulfurococcaceae</taxon>
        <taxon>Ignisphaera</taxon>
    </lineage>
</organism>
<dbReference type="InterPro" id="IPR001109">
    <property type="entry name" value="Hydrogenase_HupF/HypC"/>
</dbReference>
<proteinExistence type="inferred from homology"/>
<dbReference type="SUPFAM" id="SSF159127">
    <property type="entry name" value="HupF/HypC-like"/>
    <property type="match status" value="1"/>
</dbReference>
<dbReference type="EMBL" id="DSEU01000047">
    <property type="protein sequence ID" value="HEM67379.1"/>
    <property type="molecule type" value="Genomic_DNA"/>
</dbReference>
<dbReference type="AlphaFoldDB" id="A0A7J2U480"/>
<comment type="similarity">
    <text evidence="1">Belongs to the HupF/HypC family.</text>
</comment>